<dbReference type="AlphaFoldDB" id="A0A9N9PEZ0"/>
<feature type="non-terminal residue" evidence="1">
    <location>
        <position position="1"/>
    </location>
</feature>
<accession>A0A9N9PEZ0</accession>
<comment type="caution">
    <text evidence="1">The sequence shown here is derived from an EMBL/GenBank/DDBJ whole genome shotgun (WGS) entry which is preliminary data.</text>
</comment>
<dbReference type="Proteomes" id="UP000789396">
    <property type="component" value="Unassembled WGS sequence"/>
</dbReference>
<sequence length="53" mass="6328">IEIDQYCDGKKYNTTVEDYQSDEMQSDNENIVEKPINSVDYETFQKTEELEEE</sequence>
<evidence type="ECO:0000313" key="1">
    <source>
        <dbReference type="EMBL" id="CAG8810115.1"/>
    </source>
</evidence>
<evidence type="ECO:0000313" key="2">
    <source>
        <dbReference type="Proteomes" id="UP000789396"/>
    </source>
</evidence>
<name>A0A9N9PEZ0_9GLOM</name>
<proteinExistence type="predicted"/>
<reference evidence="1" key="1">
    <citation type="submission" date="2021-06" db="EMBL/GenBank/DDBJ databases">
        <authorList>
            <person name="Kallberg Y."/>
            <person name="Tangrot J."/>
            <person name="Rosling A."/>
        </authorList>
    </citation>
    <scope>NUCLEOTIDE SEQUENCE</scope>
    <source>
        <strain evidence="1">IN212</strain>
    </source>
</reference>
<feature type="non-terminal residue" evidence="1">
    <location>
        <position position="53"/>
    </location>
</feature>
<organism evidence="1 2">
    <name type="scientific">Racocetra fulgida</name>
    <dbReference type="NCBI Taxonomy" id="60492"/>
    <lineage>
        <taxon>Eukaryota</taxon>
        <taxon>Fungi</taxon>
        <taxon>Fungi incertae sedis</taxon>
        <taxon>Mucoromycota</taxon>
        <taxon>Glomeromycotina</taxon>
        <taxon>Glomeromycetes</taxon>
        <taxon>Diversisporales</taxon>
        <taxon>Gigasporaceae</taxon>
        <taxon>Racocetra</taxon>
    </lineage>
</organism>
<dbReference type="EMBL" id="CAJVPZ010083659">
    <property type="protein sequence ID" value="CAG8810115.1"/>
    <property type="molecule type" value="Genomic_DNA"/>
</dbReference>
<keyword evidence="2" id="KW-1185">Reference proteome</keyword>
<protein>
    <submittedName>
        <fullName evidence="1">3940_t:CDS:1</fullName>
    </submittedName>
</protein>
<gene>
    <name evidence="1" type="ORF">RFULGI_LOCUS18663</name>
</gene>